<dbReference type="Pfam" id="PF00005">
    <property type="entry name" value="ABC_tran"/>
    <property type="match status" value="1"/>
</dbReference>
<dbReference type="SUPFAM" id="SSF52540">
    <property type="entry name" value="P-loop containing nucleoside triphosphate hydrolases"/>
    <property type="match status" value="1"/>
</dbReference>
<evidence type="ECO:0000256" key="2">
    <source>
        <dbReference type="ARBA" id="ARBA00022448"/>
    </source>
</evidence>
<keyword evidence="4 6" id="KW-0067">ATP-binding</keyword>
<dbReference type="PANTHER" id="PTHR43553">
    <property type="entry name" value="HEAVY METAL TRANSPORTER"/>
    <property type="match status" value="1"/>
</dbReference>
<comment type="similarity">
    <text evidence="1">Belongs to the ABC transporter superfamily.</text>
</comment>
<dbReference type="CDD" id="cd03225">
    <property type="entry name" value="ABC_cobalt_CbiO_domain1"/>
    <property type="match status" value="1"/>
</dbReference>
<dbReference type="SMART" id="SM00382">
    <property type="entry name" value="AAA"/>
    <property type="match status" value="1"/>
</dbReference>
<sequence>MDYEGVDVDLDGVPVLRDVGFRSDARRIAVVGANGSGKSTFVRTLNGLVRPSAGRARVLGLDPVADGAAVRRHVGFVFSNPDVQLILPTVGEDLALSLRGQGLSKAEIAERVERALEDIGLAGRRDESAYALSGGQKQLLALAGVLIRRPGLVVADEPTAFLDAANARRIADRLLEQDERAVVIVTHDPALARRCDVAIRFDGGRLVDEGEPGRVVADYLAALP</sequence>
<dbReference type="Gene3D" id="3.40.50.300">
    <property type="entry name" value="P-loop containing nucleotide triphosphate hydrolases"/>
    <property type="match status" value="1"/>
</dbReference>
<keyword evidence="7" id="KW-1185">Reference proteome</keyword>
<dbReference type="PROSITE" id="PS00211">
    <property type="entry name" value="ABC_TRANSPORTER_1"/>
    <property type="match status" value="1"/>
</dbReference>
<keyword evidence="2" id="KW-0813">Transport</keyword>
<evidence type="ECO:0000256" key="3">
    <source>
        <dbReference type="ARBA" id="ARBA00022741"/>
    </source>
</evidence>
<comment type="caution">
    <text evidence="6">The sequence shown here is derived from an EMBL/GenBank/DDBJ whole genome shotgun (WGS) entry which is preliminary data.</text>
</comment>
<dbReference type="OrthoDB" id="9806471at2"/>
<feature type="domain" description="ABC transporter" evidence="5">
    <location>
        <begin position="1"/>
        <end position="224"/>
    </location>
</feature>
<dbReference type="GO" id="GO:0016887">
    <property type="term" value="F:ATP hydrolysis activity"/>
    <property type="evidence" value="ECO:0007669"/>
    <property type="project" value="InterPro"/>
</dbReference>
<name>A0A7J5BUD4_9MICO</name>
<evidence type="ECO:0000313" key="6">
    <source>
        <dbReference type="EMBL" id="KAB1657887.1"/>
    </source>
</evidence>
<dbReference type="GO" id="GO:0043190">
    <property type="term" value="C:ATP-binding cassette (ABC) transporter complex"/>
    <property type="evidence" value="ECO:0007669"/>
    <property type="project" value="TreeGrafter"/>
</dbReference>
<keyword evidence="3" id="KW-0547">Nucleotide-binding</keyword>
<dbReference type="InterPro" id="IPR003439">
    <property type="entry name" value="ABC_transporter-like_ATP-bd"/>
</dbReference>
<proteinExistence type="inferred from homology"/>
<dbReference type="InterPro" id="IPR003593">
    <property type="entry name" value="AAA+_ATPase"/>
</dbReference>
<organism evidence="6 7">
    <name type="scientific">Pseudoclavibacter chungangensis</name>
    <dbReference type="NCBI Taxonomy" id="587635"/>
    <lineage>
        <taxon>Bacteria</taxon>
        <taxon>Bacillati</taxon>
        <taxon>Actinomycetota</taxon>
        <taxon>Actinomycetes</taxon>
        <taxon>Micrococcales</taxon>
        <taxon>Microbacteriaceae</taxon>
        <taxon>Pseudoclavibacter</taxon>
    </lineage>
</organism>
<dbReference type="InterPro" id="IPR015856">
    <property type="entry name" value="ABC_transpr_CbiO/EcfA_su"/>
</dbReference>
<dbReference type="GO" id="GO:0005524">
    <property type="term" value="F:ATP binding"/>
    <property type="evidence" value="ECO:0007669"/>
    <property type="project" value="UniProtKB-KW"/>
</dbReference>
<dbReference type="GO" id="GO:0042626">
    <property type="term" value="F:ATPase-coupled transmembrane transporter activity"/>
    <property type="evidence" value="ECO:0007669"/>
    <property type="project" value="TreeGrafter"/>
</dbReference>
<dbReference type="PANTHER" id="PTHR43553:SF24">
    <property type="entry name" value="ENERGY-COUPLING FACTOR TRANSPORTER ATP-BINDING PROTEIN ECFA1"/>
    <property type="match status" value="1"/>
</dbReference>
<dbReference type="InterPro" id="IPR027417">
    <property type="entry name" value="P-loop_NTPase"/>
</dbReference>
<protein>
    <submittedName>
        <fullName evidence="6">ABC transporter ATP-binding protein</fullName>
    </submittedName>
</protein>
<dbReference type="EMBL" id="WBJZ01000008">
    <property type="protein sequence ID" value="KAB1657887.1"/>
    <property type="molecule type" value="Genomic_DNA"/>
</dbReference>
<reference evidence="6 7" key="1">
    <citation type="submission" date="2019-09" db="EMBL/GenBank/DDBJ databases">
        <title>Phylogeny of genus Pseudoclavibacter and closely related genus.</title>
        <authorList>
            <person name="Li Y."/>
        </authorList>
    </citation>
    <scope>NUCLEOTIDE SEQUENCE [LARGE SCALE GENOMIC DNA]</scope>
    <source>
        <strain evidence="6 7">DSM 23821</strain>
    </source>
</reference>
<gene>
    <name evidence="6" type="ORF">F8O01_07395</name>
</gene>
<dbReference type="InterPro" id="IPR050095">
    <property type="entry name" value="ECF_ABC_transporter_ATP-bd"/>
</dbReference>
<evidence type="ECO:0000256" key="1">
    <source>
        <dbReference type="ARBA" id="ARBA00005417"/>
    </source>
</evidence>
<evidence type="ECO:0000259" key="5">
    <source>
        <dbReference type="PROSITE" id="PS50893"/>
    </source>
</evidence>
<accession>A0A7J5BUD4</accession>
<dbReference type="Proteomes" id="UP000467240">
    <property type="component" value="Unassembled WGS sequence"/>
</dbReference>
<dbReference type="AlphaFoldDB" id="A0A7J5BUD4"/>
<dbReference type="InterPro" id="IPR017871">
    <property type="entry name" value="ABC_transporter-like_CS"/>
</dbReference>
<dbReference type="PROSITE" id="PS50893">
    <property type="entry name" value="ABC_TRANSPORTER_2"/>
    <property type="match status" value="1"/>
</dbReference>
<evidence type="ECO:0000313" key="7">
    <source>
        <dbReference type="Proteomes" id="UP000467240"/>
    </source>
</evidence>
<evidence type="ECO:0000256" key="4">
    <source>
        <dbReference type="ARBA" id="ARBA00022840"/>
    </source>
</evidence>